<evidence type="ECO:0000259" key="11">
    <source>
        <dbReference type="PROSITE" id="PS50111"/>
    </source>
</evidence>
<evidence type="ECO:0000313" key="14">
    <source>
        <dbReference type="Proteomes" id="UP000585258"/>
    </source>
</evidence>
<evidence type="ECO:0000256" key="6">
    <source>
        <dbReference type="ARBA" id="ARBA00023136"/>
    </source>
</evidence>
<dbReference type="SUPFAM" id="SSF58104">
    <property type="entry name" value="Methyl-accepting chemotaxis protein (MCP) signaling domain"/>
    <property type="match status" value="1"/>
</dbReference>
<evidence type="ECO:0000313" key="13">
    <source>
        <dbReference type="EMBL" id="MBB6713168.1"/>
    </source>
</evidence>
<dbReference type="Pfam" id="PF02743">
    <property type="entry name" value="dCache_1"/>
    <property type="match status" value="1"/>
</dbReference>
<sequence>MKSIRTRLIVLFGIIIIIISVSLGIVSIKAASNALKSNIEKTIPEIAKEGSKVIESRINNELGVVKTIAENENIKNINSFNDKAIAILNSEAKRNNFERIEIVNKNGDVISFKEQKLNIKDREYFNKALEGKDNVSDPIKSKVDNKLRVSFAVPIKNGNETIGVLYAVKDALMLSDIIKDITFGKTGEAFMMSKDGTAIANKDESLVIDQSNDIEMVKKDPTLQKIVDVELKMIAGEIGIGEYSYNGVKKTVGYAPVESTGWSIGVAMETDEIMTEVNTLGKTILILSAFFLGVGIILTILISTNIVNNLKAIAKYLTLLSSGDFSVPAGEKYLVMKDEIGEISRAASELQQSMKEMIVKVKESAENIDSHSESLSSVSEEIASSAENVTKAIQEVAIGTSSQSGDLVQVNGILDEFSDKLGLVIVNIKDVDVKARHVGNMAEDSSSSMQMLVDSVNRVNSNFGEFGTKINVLGKNVNKINEITNMINSIADQTNLLALNAAIEAARAGEAGRGFAIVADEIRSLAEQSKVSSETISKIVGDISTDTGNIVTSTGTMNKEIENQIDVINSTIGSFKEIINEINKVVPMIDNINTSTVSLDKDKTKILDTVESVSAVSEETAASSEEIAASSEEMSASTEEIAASAQILNNMTVELNDIVNKFKI</sequence>
<comment type="subcellular location">
    <subcellularLocation>
        <location evidence="1">Cell membrane</location>
        <topology evidence="1">Multi-pass membrane protein</topology>
    </subcellularLocation>
</comment>
<dbReference type="Pfam" id="PF00015">
    <property type="entry name" value="MCPsignal"/>
    <property type="match status" value="1"/>
</dbReference>
<dbReference type="GO" id="GO:0006935">
    <property type="term" value="P:chemotaxis"/>
    <property type="evidence" value="ECO:0007669"/>
    <property type="project" value="UniProtKB-KW"/>
</dbReference>
<organism evidence="13 14">
    <name type="scientific">Clostridium gasigenes</name>
    <dbReference type="NCBI Taxonomy" id="94869"/>
    <lineage>
        <taxon>Bacteria</taxon>
        <taxon>Bacillati</taxon>
        <taxon>Bacillota</taxon>
        <taxon>Clostridia</taxon>
        <taxon>Eubacteriales</taxon>
        <taxon>Clostridiaceae</taxon>
        <taxon>Clostridium</taxon>
    </lineage>
</organism>
<comment type="caution">
    <text evidence="13">The sequence shown here is derived from an EMBL/GenBank/DDBJ whole genome shotgun (WGS) entry which is preliminary data.</text>
</comment>
<protein>
    <submittedName>
        <fullName evidence="13">Methyl-accepting chemotaxis protein</fullName>
    </submittedName>
</protein>
<name>A0A7X0SB73_9CLOT</name>
<dbReference type="Gene3D" id="3.30.450.20">
    <property type="entry name" value="PAS domain"/>
    <property type="match status" value="1"/>
</dbReference>
<dbReference type="PANTHER" id="PTHR32089">
    <property type="entry name" value="METHYL-ACCEPTING CHEMOTAXIS PROTEIN MCPB"/>
    <property type="match status" value="1"/>
</dbReference>
<evidence type="ECO:0000256" key="7">
    <source>
        <dbReference type="ARBA" id="ARBA00023224"/>
    </source>
</evidence>
<dbReference type="Gene3D" id="1.10.287.950">
    <property type="entry name" value="Methyl-accepting chemotaxis protein"/>
    <property type="match status" value="1"/>
</dbReference>
<dbReference type="InterPro" id="IPR029151">
    <property type="entry name" value="Sensor-like_sf"/>
</dbReference>
<gene>
    <name evidence="13" type="ORF">H7E68_00295</name>
</gene>
<dbReference type="GO" id="GO:0005886">
    <property type="term" value="C:plasma membrane"/>
    <property type="evidence" value="ECO:0007669"/>
    <property type="project" value="UniProtKB-SubCell"/>
</dbReference>
<dbReference type="InterPro" id="IPR004089">
    <property type="entry name" value="MCPsignal_dom"/>
</dbReference>
<accession>A0A7X0SB73</accession>
<evidence type="ECO:0000256" key="4">
    <source>
        <dbReference type="ARBA" id="ARBA00022692"/>
    </source>
</evidence>
<keyword evidence="6 10" id="KW-0472">Membrane</keyword>
<evidence type="ECO:0000259" key="12">
    <source>
        <dbReference type="PROSITE" id="PS50885"/>
    </source>
</evidence>
<keyword evidence="4 10" id="KW-0812">Transmembrane</keyword>
<evidence type="ECO:0000256" key="5">
    <source>
        <dbReference type="ARBA" id="ARBA00022989"/>
    </source>
</evidence>
<feature type="domain" description="Methyl-accepting transducer" evidence="11">
    <location>
        <begin position="378"/>
        <end position="635"/>
    </location>
</feature>
<feature type="domain" description="HAMP" evidence="12">
    <location>
        <begin position="304"/>
        <end position="359"/>
    </location>
</feature>
<dbReference type="InterPro" id="IPR003660">
    <property type="entry name" value="HAMP_dom"/>
</dbReference>
<dbReference type="CDD" id="cd12914">
    <property type="entry name" value="PDC1_DGC_like"/>
    <property type="match status" value="1"/>
</dbReference>
<dbReference type="Gene3D" id="6.10.340.10">
    <property type="match status" value="1"/>
</dbReference>
<dbReference type="SUPFAM" id="SSF103190">
    <property type="entry name" value="Sensory domain-like"/>
    <property type="match status" value="1"/>
</dbReference>
<evidence type="ECO:0000256" key="1">
    <source>
        <dbReference type="ARBA" id="ARBA00004651"/>
    </source>
</evidence>
<dbReference type="EMBL" id="JACKWY010000001">
    <property type="protein sequence ID" value="MBB6713168.1"/>
    <property type="molecule type" value="Genomic_DNA"/>
</dbReference>
<evidence type="ECO:0000256" key="2">
    <source>
        <dbReference type="ARBA" id="ARBA00022475"/>
    </source>
</evidence>
<dbReference type="RefSeq" id="WP_185163046.1">
    <property type="nucleotide sequence ID" value="NZ_JACKWY010000001.1"/>
</dbReference>
<evidence type="ECO:0000256" key="9">
    <source>
        <dbReference type="PROSITE-ProRule" id="PRU00284"/>
    </source>
</evidence>
<dbReference type="AlphaFoldDB" id="A0A7X0SB73"/>
<dbReference type="CDD" id="cd12912">
    <property type="entry name" value="PDC2_MCP_like"/>
    <property type="match status" value="1"/>
</dbReference>
<keyword evidence="7 9" id="KW-0807">Transducer</keyword>
<dbReference type="InterPro" id="IPR033479">
    <property type="entry name" value="dCache_1"/>
</dbReference>
<reference evidence="13 14" key="1">
    <citation type="submission" date="2020-08" db="EMBL/GenBank/DDBJ databases">
        <title>Clostridia isolated from Swiss meat.</title>
        <authorList>
            <person name="Wambui J."/>
            <person name="Stevens M.J.A."/>
            <person name="Stephan R."/>
        </authorList>
    </citation>
    <scope>NUCLEOTIDE SEQUENCE [LARGE SCALE GENOMIC DNA]</scope>
    <source>
        <strain evidence="13 14">CM001</strain>
    </source>
</reference>
<evidence type="ECO:0000256" key="10">
    <source>
        <dbReference type="SAM" id="Phobius"/>
    </source>
</evidence>
<evidence type="ECO:0000256" key="8">
    <source>
        <dbReference type="ARBA" id="ARBA00029447"/>
    </source>
</evidence>
<dbReference type="SMART" id="SM00283">
    <property type="entry name" value="MA"/>
    <property type="match status" value="1"/>
</dbReference>
<dbReference type="PROSITE" id="PS50885">
    <property type="entry name" value="HAMP"/>
    <property type="match status" value="1"/>
</dbReference>
<evidence type="ECO:0000256" key="3">
    <source>
        <dbReference type="ARBA" id="ARBA00022500"/>
    </source>
</evidence>
<dbReference type="GO" id="GO:0007165">
    <property type="term" value="P:signal transduction"/>
    <property type="evidence" value="ECO:0007669"/>
    <property type="project" value="UniProtKB-KW"/>
</dbReference>
<keyword evidence="2" id="KW-1003">Cell membrane</keyword>
<dbReference type="PROSITE" id="PS50111">
    <property type="entry name" value="CHEMOTAXIS_TRANSDUC_2"/>
    <property type="match status" value="1"/>
</dbReference>
<keyword evidence="3" id="KW-0145">Chemotaxis</keyword>
<dbReference type="PANTHER" id="PTHR32089:SF112">
    <property type="entry name" value="LYSOZYME-LIKE PROTEIN-RELATED"/>
    <property type="match status" value="1"/>
</dbReference>
<comment type="similarity">
    <text evidence="8">Belongs to the methyl-accepting chemotaxis (MCP) protein family.</text>
</comment>
<keyword evidence="5 10" id="KW-1133">Transmembrane helix</keyword>
<dbReference type="Proteomes" id="UP000585258">
    <property type="component" value="Unassembled WGS sequence"/>
</dbReference>
<proteinExistence type="inferred from homology"/>
<feature type="transmembrane region" description="Helical" evidence="10">
    <location>
        <begin position="284"/>
        <end position="307"/>
    </location>
</feature>